<feature type="region of interest" description="Disordered" evidence="2">
    <location>
        <begin position="963"/>
        <end position="1035"/>
    </location>
</feature>
<feature type="coiled-coil region" evidence="1">
    <location>
        <begin position="892"/>
        <end position="961"/>
    </location>
</feature>
<protein>
    <submittedName>
        <fullName evidence="3">Uncharacterized protein</fullName>
    </submittedName>
</protein>
<evidence type="ECO:0000313" key="3">
    <source>
        <dbReference type="EMBL" id="TGO47412.1"/>
    </source>
</evidence>
<accession>A0A4Z1HJI8</accession>
<dbReference type="OrthoDB" id="5376140at2759"/>
<evidence type="ECO:0000256" key="1">
    <source>
        <dbReference type="SAM" id="Coils"/>
    </source>
</evidence>
<organism evidence="3 4">
    <name type="scientific">Botryotinia convoluta</name>
    <dbReference type="NCBI Taxonomy" id="54673"/>
    <lineage>
        <taxon>Eukaryota</taxon>
        <taxon>Fungi</taxon>
        <taxon>Dikarya</taxon>
        <taxon>Ascomycota</taxon>
        <taxon>Pezizomycotina</taxon>
        <taxon>Leotiomycetes</taxon>
        <taxon>Helotiales</taxon>
        <taxon>Sclerotiniaceae</taxon>
        <taxon>Botryotinia</taxon>
    </lineage>
</organism>
<dbReference type="EMBL" id="PQXN01000278">
    <property type="protein sequence ID" value="TGO47412.1"/>
    <property type="molecule type" value="Genomic_DNA"/>
</dbReference>
<name>A0A4Z1HJI8_9HELO</name>
<feature type="coiled-coil region" evidence="1">
    <location>
        <begin position="763"/>
        <end position="857"/>
    </location>
</feature>
<gene>
    <name evidence="3" type="ORF">BCON_0279g00110</name>
</gene>
<feature type="compositionally biased region" description="Basic and acidic residues" evidence="2">
    <location>
        <begin position="979"/>
        <end position="1008"/>
    </location>
</feature>
<evidence type="ECO:0000313" key="4">
    <source>
        <dbReference type="Proteomes" id="UP000297527"/>
    </source>
</evidence>
<keyword evidence="1" id="KW-0175">Coiled coil</keyword>
<keyword evidence="4" id="KW-1185">Reference proteome</keyword>
<feature type="compositionally biased region" description="Basic and acidic residues" evidence="2">
    <location>
        <begin position="963"/>
        <end position="972"/>
    </location>
</feature>
<comment type="caution">
    <text evidence="3">The sequence shown here is derived from an EMBL/GenBank/DDBJ whole genome shotgun (WGS) entry which is preliminary data.</text>
</comment>
<proteinExistence type="predicted"/>
<dbReference type="AlphaFoldDB" id="A0A4Z1HJI8"/>
<sequence length="1035" mass="118233">MADQDEDDEGTVVIPDEQSGLWTGKTHNETLSIGIEYAKDWKMIDAFPYENYNYRADAIKQSFSVSMEKLLYVHEISANERKITVHHPETRKILGFLNFDKGKGCLELCNYQSQLSRKALKMGWTDKDSKDDLSGKYGEGLKIAALVMLRDASYQTRITASGYYWRLKWKTNDKTVVNCAVTKVDAKDGNKESPQNRDETQFRLPNSSQDVSIKIGTVYGSSGSPLTETQAKQWLDIYLYFDCSGPKEIIQTKYGAVILKKELKGRIYLKGVFWGKAPSSHLYKYGYDFYRGRLDRDKNWNASQLPDWLMEVWGEVVKCGGNNIDTYLDLFQNTKQNWLDIKGASTRMSGSVAKSLWNRLQEKNPQGTKFYHVKLGSDKRIQSILKKEPVPLSEELWKPLRKYTSLKTPIEYQREKFIGSNTVKIPDTPYCQSFLWILRATLSLYNRINFEIVFKDGDDIDLDICLDVKPDKSRLLLHQRYMSFEQIHRDKGMDCTLSQVRNSNFAAKVQMFTCEHIIDYLQERTLVELDRNKITTGLSIADEERGDSALTFEIKKCLKHMPRMIQITHGRNNGELRVSWEDSEAGTFSRIHNINLQSHIILHRDSTCRHKHSEHVTRRDKTSNDETADIANCGCPQKIVSSTSSDNEIIFEGLVSTESYFPKISRAKTPIAFFGFPPSPMKPTSNKPSTEMLTEADKIKNEDFPKATMFTATSKANSKENLPVQASRMDKALYVTPCKSLRDRMSYDITSVEARLEKSESCRKILRQDVEKALSKIKELESNFDSLRIEKESLSKQLKNTRSEKTRLTQLCELLEAQKMSNYTKSKAATDALGVKIGDLNVKIANLEGELKKTRKDHTAQATQLETSKKELDVIKSENAVLHEKLSIRNIKSSATIDLKEAQATIDKLQKKQGEMKMEIGQLKADKEILEEQILQANNQIERANMEKNDAMAERDEAIVQKNKSVETERAMKSLLQSEWEKDKSSGEGSRHVPGIKRDRSPDTREQDGINDGVGSGDRSVKKVRRETANIVELD</sequence>
<reference evidence="3 4" key="1">
    <citation type="submission" date="2017-12" db="EMBL/GenBank/DDBJ databases">
        <title>Comparative genomics of Botrytis spp.</title>
        <authorList>
            <person name="Valero-Jimenez C.A."/>
            <person name="Tapia P."/>
            <person name="Veloso J."/>
            <person name="Silva-Moreno E."/>
            <person name="Staats M."/>
            <person name="Valdes J.H."/>
            <person name="Van Kan J.A.L."/>
        </authorList>
    </citation>
    <scope>NUCLEOTIDE SEQUENCE [LARGE SCALE GENOMIC DNA]</scope>
    <source>
        <strain evidence="3 4">MUCL11595</strain>
    </source>
</reference>
<dbReference type="Proteomes" id="UP000297527">
    <property type="component" value="Unassembled WGS sequence"/>
</dbReference>
<evidence type="ECO:0000256" key="2">
    <source>
        <dbReference type="SAM" id="MobiDB-lite"/>
    </source>
</evidence>